<keyword evidence="3" id="KW-1185">Reference proteome</keyword>
<sequence length="113" mass="11555">MHLPPGCLVVAGVVVGVIVIAGVVVVIGLVPPLDFVCVTGIFSSYGACLVFIGSGNCADVALDFVGLESALLVLCDIESAPSFGEVTIVDVIVGVTIFVGFWGLSMFVAYFVT</sequence>
<name>A0A9N9F2M6_9GLOM</name>
<protein>
    <submittedName>
        <fullName evidence="2">8933_t:CDS:1</fullName>
    </submittedName>
</protein>
<organism evidence="2 3">
    <name type="scientific">Dentiscutata erythropus</name>
    <dbReference type="NCBI Taxonomy" id="1348616"/>
    <lineage>
        <taxon>Eukaryota</taxon>
        <taxon>Fungi</taxon>
        <taxon>Fungi incertae sedis</taxon>
        <taxon>Mucoromycota</taxon>
        <taxon>Glomeromycotina</taxon>
        <taxon>Glomeromycetes</taxon>
        <taxon>Diversisporales</taxon>
        <taxon>Gigasporaceae</taxon>
        <taxon>Dentiscutata</taxon>
    </lineage>
</organism>
<dbReference type="EMBL" id="CAJVPY010001068">
    <property type="protein sequence ID" value="CAG8505757.1"/>
    <property type="molecule type" value="Genomic_DNA"/>
</dbReference>
<reference evidence="2" key="1">
    <citation type="submission" date="2021-06" db="EMBL/GenBank/DDBJ databases">
        <authorList>
            <person name="Kallberg Y."/>
            <person name="Tangrot J."/>
            <person name="Rosling A."/>
        </authorList>
    </citation>
    <scope>NUCLEOTIDE SEQUENCE</scope>
    <source>
        <strain evidence="2">MA453B</strain>
    </source>
</reference>
<accession>A0A9N9F2M6</accession>
<evidence type="ECO:0000313" key="2">
    <source>
        <dbReference type="EMBL" id="CAG8505757.1"/>
    </source>
</evidence>
<feature type="transmembrane region" description="Helical" evidence="1">
    <location>
        <begin position="91"/>
        <end position="112"/>
    </location>
</feature>
<keyword evidence="1" id="KW-1133">Transmembrane helix</keyword>
<dbReference type="Proteomes" id="UP000789405">
    <property type="component" value="Unassembled WGS sequence"/>
</dbReference>
<keyword evidence="1" id="KW-0812">Transmembrane</keyword>
<evidence type="ECO:0000313" key="3">
    <source>
        <dbReference type="Proteomes" id="UP000789405"/>
    </source>
</evidence>
<comment type="caution">
    <text evidence="2">The sequence shown here is derived from an EMBL/GenBank/DDBJ whole genome shotgun (WGS) entry which is preliminary data.</text>
</comment>
<dbReference type="AlphaFoldDB" id="A0A9N9F2M6"/>
<gene>
    <name evidence="2" type="ORF">DERYTH_LOCUS3130</name>
</gene>
<feature type="transmembrane region" description="Helical" evidence="1">
    <location>
        <begin position="7"/>
        <end position="30"/>
    </location>
</feature>
<evidence type="ECO:0000256" key="1">
    <source>
        <dbReference type="SAM" id="Phobius"/>
    </source>
</evidence>
<proteinExistence type="predicted"/>
<keyword evidence="1" id="KW-0472">Membrane</keyword>